<feature type="domain" description="Polysaccharide lyase 8 N-terminal alpha-helical" evidence="4">
    <location>
        <begin position="71"/>
        <end position="248"/>
    </location>
</feature>
<organism evidence="5 6">
    <name type="scientific">Saccharothrix coeruleofusca</name>
    <dbReference type="NCBI Taxonomy" id="33919"/>
    <lineage>
        <taxon>Bacteria</taxon>
        <taxon>Bacillati</taxon>
        <taxon>Actinomycetota</taxon>
        <taxon>Actinomycetes</taxon>
        <taxon>Pseudonocardiales</taxon>
        <taxon>Pseudonocardiaceae</taxon>
        <taxon>Saccharothrix</taxon>
    </lineage>
</organism>
<dbReference type="InterPro" id="IPR003159">
    <property type="entry name" value="Lyase_8_central_dom"/>
</dbReference>
<keyword evidence="6" id="KW-1185">Reference proteome</keyword>
<dbReference type="AlphaFoldDB" id="A0A918AFA3"/>
<dbReference type="InterPro" id="IPR012970">
    <property type="entry name" value="Lyase_8_alpha_N"/>
</dbReference>
<dbReference type="InterPro" id="IPR038970">
    <property type="entry name" value="Lyase_8"/>
</dbReference>
<dbReference type="Gene3D" id="1.50.10.100">
    <property type="entry name" value="Chondroitin AC/alginate lyase"/>
    <property type="match status" value="1"/>
</dbReference>
<sequence>MRDLDVVRERLRAHHPPSRPPGPDGTWPDIDYADRDGGLFRPLEHLRRALGLPAPDRLRALEAWRRLAPRSHNRWFNEIGAPRLVGDALLDLDLTPEQRATWGRWLAASAGPVEPTGLDLVRAQGVVLRRGLVEDAPELVARAVDRMSEALRRTGGEGIQDDMSFHRHGPVPHAGGHGHALACELALWVHAVHGTPWAFGPREVRRLVDFLLDGQQWAVHGGGFDFTVMGDDVGRAEAHRATADLRTTVLRLLEADAPRHGELVAFDDRLAGRGAPLVGTRYYPRSGYLVHRRPGWSVSVRMSSPRTATSDTATSGGASGGNPRGRHLADGVAAVRVGDQAEDGYRAVLPVWDWARLPGVTAELGRSLTPRPAGARGAGEATGWSDGRHGVAALRLAGVDGFTEGWKAWFCFDDVVVALGAGITAPDARNPVVTTIDQRLADHGGIVYLPLSPGHFSGVEQRTGSWRDIGGTGSPRLLEADVFTIGFDHGPGPRDASYACAIVPGPHLPEVEVLANTVARQAVRCGGVVLERP</sequence>
<dbReference type="EMBL" id="BMRG01000001">
    <property type="protein sequence ID" value="GGP34555.1"/>
    <property type="molecule type" value="Genomic_DNA"/>
</dbReference>
<dbReference type="RefSeq" id="WP_189221070.1">
    <property type="nucleotide sequence ID" value="NZ_BMRG01000001.1"/>
</dbReference>
<name>A0A918AFA3_9PSEU</name>
<dbReference type="SUPFAM" id="SSF74650">
    <property type="entry name" value="Galactose mutarotase-like"/>
    <property type="match status" value="1"/>
</dbReference>
<feature type="domain" description="Polysaccharide lyase family 8 central" evidence="3">
    <location>
        <begin position="281"/>
        <end position="445"/>
    </location>
</feature>
<accession>A0A918AFA3</accession>
<evidence type="ECO:0000259" key="3">
    <source>
        <dbReference type="Pfam" id="PF02278"/>
    </source>
</evidence>
<dbReference type="SUPFAM" id="SSF48230">
    <property type="entry name" value="Chondroitin AC/alginate lyase"/>
    <property type="match status" value="1"/>
</dbReference>
<dbReference type="GO" id="GO:0005576">
    <property type="term" value="C:extracellular region"/>
    <property type="evidence" value="ECO:0007669"/>
    <property type="project" value="InterPro"/>
</dbReference>
<gene>
    <name evidence="5" type="ORF">GCM10010185_01500</name>
</gene>
<feature type="region of interest" description="Disordered" evidence="2">
    <location>
        <begin position="302"/>
        <end position="326"/>
    </location>
</feature>
<dbReference type="InterPro" id="IPR011013">
    <property type="entry name" value="Gal_mutarotase_sf_dom"/>
</dbReference>
<evidence type="ECO:0000313" key="5">
    <source>
        <dbReference type="EMBL" id="GGP34555.1"/>
    </source>
</evidence>
<evidence type="ECO:0000256" key="2">
    <source>
        <dbReference type="SAM" id="MobiDB-lite"/>
    </source>
</evidence>
<dbReference type="Proteomes" id="UP000639606">
    <property type="component" value="Unassembled WGS sequence"/>
</dbReference>
<dbReference type="GO" id="GO:0005975">
    <property type="term" value="P:carbohydrate metabolic process"/>
    <property type="evidence" value="ECO:0007669"/>
    <property type="project" value="InterPro"/>
</dbReference>
<dbReference type="GO" id="GO:0030246">
    <property type="term" value="F:carbohydrate binding"/>
    <property type="evidence" value="ECO:0007669"/>
    <property type="project" value="InterPro"/>
</dbReference>
<dbReference type="Pfam" id="PF08124">
    <property type="entry name" value="Lyase_8_N"/>
    <property type="match status" value="1"/>
</dbReference>
<dbReference type="InterPro" id="IPR008929">
    <property type="entry name" value="Chondroitin_lyas"/>
</dbReference>
<reference evidence="5" key="2">
    <citation type="submission" date="2020-09" db="EMBL/GenBank/DDBJ databases">
        <authorList>
            <person name="Sun Q."/>
            <person name="Ohkuma M."/>
        </authorList>
    </citation>
    <scope>NUCLEOTIDE SEQUENCE</scope>
    <source>
        <strain evidence="5">JCM 3313</strain>
    </source>
</reference>
<proteinExistence type="inferred from homology"/>
<evidence type="ECO:0000313" key="6">
    <source>
        <dbReference type="Proteomes" id="UP000639606"/>
    </source>
</evidence>
<dbReference type="PANTHER" id="PTHR38481:SF1">
    <property type="entry name" value="HYALURONATE LYASE"/>
    <property type="match status" value="1"/>
</dbReference>
<dbReference type="GO" id="GO:0016837">
    <property type="term" value="F:carbon-oxygen lyase activity, acting on polysaccharides"/>
    <property type="evidence" value="ECO:0007669"/>
    <property type="project" value="UniProtKB-ARBA"/>
</dbReference>
<protein>
    <submittedName>
        <fullName evidence="5">Chloramphenicol resistance protein</fullName>
    </submittedName>
</protein>
<comment type="caution">
    <text evidence="5">The sequence shown here is derived from an EMBL/GenBank/DDBJ whole genome shotgun (WGS) entry which is preliminary data.</text>
</comment>
<reference evidence="5" key="1">
    <citation type="journal article" date="2014" name="Int. J. Syst. Evol. Microbiol.">
        <title>Complete genome sequence of Corynebacterium casei LMG S-19264T (=DSM 44701T), isolated from a smear-ripened cheese.</title>
        <authorList>
            <consortium name="US DOE Joint Genome Institute (JGI-PGF)"/>
            <person name="Walter F."/>
            <person name="Albersmeier A."/>
            <person name="Kalinowski J."/>
            <person name="Ruckert C."/>
        </authorList>
    </citation>
    <scope>NUCLEOTIDE SEQUENCE</scope>
    <source>
        <strain evidence="5">JCM 3313</strain>
    </source>
</reference>
<dbReference type="Gene3D" id="2.70.98.10">
    <property type="match status" value="2"/>
</dbReference>
<dbReference type="PANTHER" id="PTHR38481">
    <property type="entry name" value="HYALURONATE LYASE"/>
    <property type="match status" value="1"/>
</dbReference>
<dbReference type="InterPro" id="IPR014718">
    <property type="entry name" value="GH-type_carb-bd"/>
</dbReference>
<evidence type="ECO:0000259" key="4">
    <source>
        <dbReference type="Pfam" id="PF08124"/>
    </source>
</evidence>
<comment type="similarity">
    <text evidence="1">Belongs to the polysaccharide lyase 8 family.</text>
</comment>
<evidence type="ECO:0000256" key="1">
    <source>
        <dbReference type="ARBA" id="ARBA00006699"/>
    </source>
</evidence>
<dbReference type="Pfam" id="PF02278">
    <property type="entry name" value="Lyase_8"/>
    <property type="match status" value="1"/>
</dbReference>
<feature type="compositionally biased region" description="Low complexity" evidence="2">
    <location>
        <begin position="307"/>
        <end position="316"/>
    </location>
</feature>